<proteinExistence type="predicted"/>
<gene>
    <name evidence="2" type="ORF">NE237_002987</name>
</gene>
<evidence type="ECO:0000256" key="1">
    <source>
        <dbReference type="SAM" id="MobiDB-lite"/>
    </source>
</evidence>
<protein>
    <submittedName>
        <fullName evidence="2">Uncharacterized protein</fullName>
    </submittedName>
</protein>
<dbReference type="Proteomes" id="UP001141806">
    <property type="component" value="Unassembled WGS sequence"/>
</dbReference>
<comment type="caution">
    <text evidence="2">The sequence shown here is derived from an EMBL/GenBank/DDBJ whole genome shotgun (WGS) entry which is preliminary data.</text>
</comment>
<dbReference type="PANTHER" id="PTHR35507">
    <property type="entry name" value="OS09G0488600 PROTEIN"/>
    <property type="match status" value="1"/>
</dbReference>
<evidence type="ECO:0000313" key="3">
    <source>
        <dbReference type="Proteomes" id="UP001141806"/>
    </source>
</evidence>
<keyword evidence="3" id="KW-1185">Reference proteome</keyword>
<organism evidence="2 3">
    <name type="scientific">Protea cynaroides</name>
    <dbReference type="NCBI Taxonomy" id="273540"/>
    <lineage>
        <taxon>Eukaryota</taxon>
        <taxon>Viridiplantae</taxon>
        <taxon>Streptophyta</taxon>
        <taxon>Embryophyta</taxon>
        <taxon>Tracheophyta</taxon>
        <taxon>Spermatophyta</taxon>
        <taxon>Magnoliopsida</taxon>
        <taxon>Proteales</taxon>
        <taxon>Proteaceae</taxon>
        <taxon>Protea</taxon>
    </lineage>
</organism>
<reference evidence="2" key="1">
    <citation type="journal article" date="2023" name="Plant J.">
        <title>The genome of the king protea, Protea cynaroides.</title>
        <authorList>
            <person name="Chang J."/>
            <person name="Duong T.A."/>
            <person name="Schoeman C."/>
            <person name="Ma X."/>
            <person name="Roodt D."/>
            <person name="Barker N."/>
            <person name="Li Z."/>
            <person name="Van de Peer Y."/>
            <person name="Mizrachi E."/>
        </authorList>
    </citation>
    <scope>NUCLEOTIDE SEQUENCE</scope>
    <source>
        <tissue evidence="2">Young leaves</tissue>
    </source>
</reference>
<feature type="compositionally biased region" description="Low complexity" evidence="1">
    <location>
        <begin position="354"/>
        <end position="369"/>
    </location>
</feature>
<sequence>MKDDLELQFNATNASPALVSLASFSPPFTPSSRRLSSQFSPLGRPVPSARQLAWVSLQNRLIGAEDASSVKSIGGSLSPEEAVAWELFSPMHRILIVAIVAVATADLNKSREISQLRRSVHLRDQVLSRMQQKLDDLCYQANVLKDRPENEEDLSFRNNKTYKDIDPDETTISPCGCQLCYLHRDSSNGSMWDFFENACEAAEIFKFNTPSANVAEQEERRMSGLSDWASSDRRMSGLSEWASSVASTIDIQLDSEQEIYNLQRECDEKDAKIKELSDLVNASDAASSKRTAELEDVIKRKNIIITKLKKDMVVLEQQVAHLTRLRRSSFTASNSNIQQLPVMADNLLYDMDSSNSLSSSDSDSPIESQSYEDEKRPALEKGAVLSRSNWCQLSEIRRGVEGTLRLSQRPKGQSSTKERVAVKVETDIQGILFCIKYWEHHGGITANLLQLK</sequence>
<dbReference type="OrthoDB" id="1894403at2759"/>
<dbReference type="PANTHER" id="PTHR35507:SF1">
    <property type="entry name" value="TMF_TATA_BD DOMAIN-CONTAINING PROTEIN"/>
    <property type="match status" value="1"/>
</dbReference>
<feature type="region of interest" description="Disordered" evidence="1">
    <location>
        <begin position="354"/>
        <end position="377"/>
    </location>
</feature>
<evidence type="ECO:0000313" key="2">
    <source>
        <dbReference type="EMBL" id="KAJ4969888.1"/>
    </source>
</evidence>
<dbReference type="AlphaFoldDB" id="A0A9Q0KFV0"/>
<accession>A0A9Q0KFV0</accession>
<dbReference type="EMBL" id="JAMYWD010000005">
    <property type="protein sequence ID" value="KAJ4969888.1"/>
    <property type="molecule type" value="Genomic_DNA"/>
</dbReference>
<name>A0A9Q0KFV0_9MAGN</name>